<evidence type="ECO:0000256" key="4">
    <source>
        <dbReference type="ARBA" id="ARBA00022490"/>
    </source>
</evidence>
<dbReference type="GO" id="GO:0004496">
    <property type="term" value="F:mevalonate kinase activity"/>
    <property type="evidence" value="ECO:0007669"/>
    <property type="project" value="UniProtKB-EC"/>
</dbReference>
<dbReference type="PRINTS" id="PR00959">
    <property type="entry name" value="MEVGALKINASE"/>
</dbReference>
<protein>
    <recommendedName>
        <fullName evidence="3">mevalonate kinase</fullName>
        <ecNumber evidence="3">2.7.1.36</ecNumber>
    </recommendedName>
</protein>
<dbReference type="InterPro" id="IPR006203">
    <property type="entry name" value="GHMP_knse_ATP-bd_CS"/>
</dbReference>
<dbReference type="InterPro" id="IPR020568">
    <property type="entry name" value="Ribosomal_Su5_D2-typ_SF"/>
</dbReference>
<evidence type="ECO:0000256" key="10">
    <source>
        <dbReference type="ARBA" id="ARBA00022842"/>
    </source>
</evidence>
<dbReference type="AlphaFoldDB" id="A0A8J2TV46"/>
<dbReference type="SUPFAM" id="SSF54211">
    <property type="entry name" value="Ribosomal protein S5 domain 2-like"/>
    <property type="match status" value="1"/>
</dbReference>
<comment type="similarity">
    <text evidence="2">Belongs to the GHMP kinase family. Mevalonate kinase subfamily.</text>
</comment>
<dbReference type="Gene3D" id="3.30.70.890">
    <property type="entry name" value="GHMP kinase, C-terminal domain"/>
    <property type="match status" value="1"/>
</dbReference>
<dbReference type="InterPro" id="IPR006204">
    <property type="entry name" value="GHMP_kinase_N_dom"/>
</dbReference>
<dbReference type="NCBIfam" id="TIGR00549">
    <property type="entry name" value="mevalon_kin"/>
    <property type="match status" value="1"/>
</dbReference>
<evidence type="ECO:0000256" key="12">
    <source>
        <dbReference type="ARBA" id="ARBA00029438"/>
    </source>
</evidence>
<keyword evidence="7" id="KW-0547">Nucleotide-binding</keyword>
<keyword evidence="8 15" id="KW-0418">Kinase</keyword>
<evidence type="ECO:0000313" key="16">
    <source>
        <dbReference type="Proteomes" id="UP000616114"/>
    </source>
</evidence>
<evidence type="ECO:0000259" key="13">
    <source>
        <dbReference type="Pfam" id="PF00288"/>
    </source>
</evidence>
<evidence type="ECO:0000256" key="11">
    <source>
        <dbReference type="ARBA" id="ARBA00023098"/>
    </source>
</evidence>
<proteinExistence type="inferred from homology"/>
<sequence length="323" mass="32785">MVQLSRAIDTQDPSAGHGRAHAKVILFGEHAVVYGYPAIAVPLHGLSVYAQAAWTSGPSRVDSSYLGDPATRRPGADAIPLTAVAAARAHFGLEPGIAVDVDSAVPPGRGLGSSAATSTAIVRAIADLAGVPLGEELCFELVQHAERVAHGTPSGLDARATAAEGPIRFQSGSAHRLGVRTTAHFLVADTGVHGNTRSAVADVRAHLTAHPQQGRAALERLGAISGQVEQVFGGADGVTQLGDLMNEAQELLAGLGVSSKEIDRLATAGLAAGGLGAKLSGGGQGGCVVVLLPGEEASATVEQALREAGAAGIYRFDTRMFQP</sequence>
<keyword evidence="5" id="KW-0444">Lipid biosynthesis</keyword>
<dbReference type="Proteomes" id="UP000616114">
    <property type="component" value="Unassembled WGS sequence"/>
</dbReference>
<evidence type="ECO:0000256" key="6">
    <source>
        <dbReference type="ARBA" id="ARBA00022679"/>
    </source>
</evidence>
<comment type="pathway">
    <text evidence="12">Isoprenoid biosynthesis; isopentenyl diphosphate biosynthesis via mevalonate pathway; isopentenyl diphosphate from (R)-mevalonate: step 1/3.</text>
</comment>
<dbReference type="EC" id="2.7.1.36" evidence="3"/>
<dbReference type="Gene3D" id="3.30.230.10">
    <property type="match status" value="1"/>
</dbReference>
<keyword evidence="11" id="KW-0443">Lipid metabolism</keyword>
<organism evidence="15 16">
    <name type="scientific">Sediminivirga luteola</name>
    <dbReference type="NCBI Taxonomy" id="1774748"/>
    <lineage>
        <taxon>Bacteria</taxon>
        <taxon>Bacillati</taxon>
        <taxon>Actinomycetota</taxon>
        <taxon>Actinomycetes</taxon>
        <taxon>Micrococcales</taxon>
        <taxon>Brevibacteriaceae</taxon>
        <taxon>Sediminivirga</taxon>
    </lineage>
</organism>
<keyword evidence="9" id="KW-0067">ATP-binding</keyword>
<evidence type="ECO:0000256" key="1">
    <source>
        <dbReference type="ARBA" id="ARBA00004496"/>
    </source>
</evidence>
<evidence type="ECO:0000313" key="15">
    <source>
        <dbReference type="EMBL" id="GGA02356.1"/>
    </source>
</evidence>
<comment type="caution">
    <text evidence="15">The sequence shown here is derived from an EMBL/GenBank/DDBJ whole genome shotgun (WGS) entry which is preliminary data.</text>
</comment>
<comment type="subcellular location">
    <subcellularLocation>
        <location evidence="1">Cytoplasm</location>
    </subcellularLocation>
</comment>
<keyword evidence="4" id="KW-0963">Cytoplasm</keyword>
<feature type="domain" description="GHMP kinase N-terminal" evidence="13">
    <location>
        <begin position="82"/>
        <end position="161"/>
    </location>
</feature>
<evidence type="ECO:0000256" key="8">
    <source>
        <dbReference type="ARBA" id="ARBA00022777"/>
    </source>
</evidence>
<evidence type="ECO:0000256" key="5">
    <source>
        <dbReference type="ARBA" id="ARBA00022516"/>
    </source>
</evidence>
<reference evidence="15" key="1">
    <citation type="journal article" date="2014" name="Int. J. Syst. Evol. Microbiol.">
        <title>Complete genome sequence of Corynebacterium casei LMG S-19264T (=DSM 44701T), isolated from a smear-ripened cheese.</title>
        <authorList>
            <consortium name="US DOE Joint Genome Institute (JGI-PGF)"/>
            <person name="Walter F."/>
            <person name="Albersmeier A."/>
            <person name="Kalinowski J."/>
            <person name="Ruckert C."/>
        </authorList>
    </citation>
    <scope>NUCLEOTIDE SEQUENCE</scope>
    <source>
        <strain evidence="15">CGMCC 1.12785</strain>
    </source>
</reference>
<dbReference type="PANTHER" id="PTHR43290:SF2">
    <property type="entry name" value="MEVALONATE KINASE"/>
    <property type="match status" value="1"/>
</dbReference>
<dbReference type="GO" id="GO:0019287">
    <property type="term" value="P:isopentenyl diphosphate biosynthetic process, mevalonate pathway"/>
    <property type="evidence" value="ECO:0007669"/>
    <property type="project" value="UniProtKB-UniPathway"/>
</dbReference>
<dbReference type="SUPFAM" id="SSF55060">
    <property type="entry name" value="GHMP Kinase, C-terminal domain"/>
    <property type="match status" value="1"/>
</dbReference>
<evidence type="ECO:0000256" key="7">
    <source>
        <dbReference type="ARBA" id="ARBA00022741"/>
    </source>
</evidence>
<name>A0A8J2TV46_9MICO</name>
<evidence type="ECO:0000256" key="3">
    <source>
        <dbReference type="ARBA" id="ARBA00012103"/>
    </source>
</evidence>
<dbReference type="Pfam" id="PF08544">
    <property type="entry name" value="GHMP_kinases_C"/>
    <property type="match status" value="1"/>
</dbReference>
<gene>
    <name evidence="15" type="primary">mvk</name>
    <name evidence="15" type="ORF">GCM10011333_01130</name>
</gene>
<dbReference type="PROSITE" id="PS00627">
    <property type="entry name" value="GHMP_KINASES_ATP"/>
    <property type="match status" value="1"/>
</dbReference>
<dbReference type="InterPro" id="IPR014721">
    <property type="entry name" value="Ribsml_uS5_D2-typ_fold_subgr"/>
</dbReference>
<dbReference type="GO" id="GO:0005524">
    <property type="term" value="F:ATP binding"/>
    <property type="evidence" value="ECO:0007669"/>
    <property type="project" value="UniProtKB-KW"/>
</dbReference>
<keyword evidence="16" id="KW-1185">Reference proteome</keyword>
<dbReference type="InterPro" id="IPR013750">
    <property type="entry name" value="GHMP_kinase_C_dom"/>
</dbReference>
<evidence type="ECO:0000259" key="14">
    <source>
        <dbReference type="Pfam" id="PF08544"/>
    </source>
</evidence>
<keyword evidence="6" id="KW-0808">Transferase</keyword>
<dbReference type="GO" id="GO:0005829">
    <property type="term" value="C:cytosol"/>
    <property type="evidence" value="ECO:0007669"/>
    <property type="project" value="TreeGrafter"/>
</dbReference>
<dbReference type="InterPro" id="IPR036554">
    <property type="entry name" value="GHMP_kinase_C_sf"/>
</dbReference>
<reference evidence="15" key="2">
    <citation type="submission" date="2020-09" db="EMBL/GenBank/DDBJ databases">
        <authorList>
            <person name="Sun Q."/>
            <person name="Zhou Y."/>
        </authorList>
    </citation>
    <scope>NUCLEOTIDE SEQUENCE</scope>
    <source>
        <strain evidence="15">CGMCC 1.12785</strain>
    </source>
</reference>
<dbReference type="PANTHER" id="PTHR43290">
    <property type="entry name" value="MEVALONATE KINASE"/>
    <property type="match status" value="1"/>
</dbReference>
<dbReference type="UniPathway" id="UPA00057">
    <property type="reaction ID" value="UER00098"/>
</dbReference>
<feature type="domain" description="GHMP kinase C-terminal" evidence="14">
    <location>
        <begin position="240"/>
        <end position="310"/>
    </location>
</feature>
<dbReference type="InterPro" id="IPR006205">
    <property type="entry name" value="Mev_gal_kin"/>
</dbReference>
<evidence type="ECO:0000256" key="2">
    <source>
        <dbReference type="ARBA" id="ARBA00006495"/>
    </source>
</evidence>
<evidence type="ECO:0000256" key="9">
    <source>
        <dbReference type="ARBA" id="ARBA00022840"/>
    </source>
</evidence>
<keyword evidence="10" id="KW-0460">Magnesium</keyword>
<dbReference type="EMBL" id="BMFY01000001">
    <property type="protein sequence ID" value="GGA02356.1"/>
    <property type="molecule type" value="Genomic_DNA"/>
</dbReference>
<accession>A0A8J2TV46</accession>
<dbReference type="Pfam" id="PF00288">
    <property type="entry name" value="GHMP_kinases_N"/>
    <property type="match status" value="1"/>
</dbReference>